<comment type="similarity">
    <text evidence="6">Belongs to the Vsr family.</text>
</comment>
<accession>A0ABS2NZJ1</accession>
<dbReference type="SUPFAM" id="SSF52980">
    <property type="entry name" value="Restriction endonuclease-like"/>
    <property type="match status" value="1"/>
</dbReference>
<keyword evidence="4 7" id="KW-0378">Hydrolase</keyword>
<sequence length="140" mass="16628">MKNPKTTEERSKIMGSIKAVSKLETMVTQELWNRDYRFRRNVRSLKGTPDIAIKKYKVVIFIDSCFWHLCPIHGKIPKSNVAFWTDKLTRNQKRDQDVTAYYVENGWNILRLWEHEIRGEFDKAIQKIGDFIDEAKITHN</sequence>
<dbReference type="RefSeq" id="WP_204415388.1">
    <property type="nucleotide sequence ID" value="NZ_JAFBED010000003.1"/>
</dbReference>
<dbReference type="NCBIfam" id="TIGR00632">
    <property type="entry name" value="vsr"/>
    <property type="match status" value="1"/>
</dbReference>
<gene>
    <name evidence="7" type="ORF">JOC95_001896</name>
</gene>
<proteinExistence type="inferred from homology"/>
<name>A0ABS2NZJ1_9BACI</name>
<dbReference type="CDD" id="cd00221">
    <property type="entry name" value="Vsr"/>
    <property type="match status" value="1"/>
</dbReference>
<evidence type="ECO:0000256" key="2">
    <source>
        <dbReference type="ARBA" id="ARBA00022759"/>
    </source>
</evidence>
<comment type="caution">
    <text evidence="7">The sequence shown here is derived from an EMBL/GenBank/DDBJ whole genome shotgun (WGS) entry which is preliminary data.</text>
</comment>
<evidence type="ECO:0000313" key="8">
    <source>
        <dbReference type="Proteomes" id="UP000737402"/>
    </source>
</evidence>
<evidence type="ECO:0000256" key="6">
    <source>
        <dbReference type="ARBA" id="ARBA00029466"/>
    </source>
</evidence>
<reference evidence="7 8" key="1">
    <citation type="submission" date="2021-01" db="EMBL/GenBank/DDBJ databases">
        <title>Genomic Encyclopedia of Type Strains, Phase IV (KMG-IV): sequencing the most valuable type-strain genomes for metagenomic binning, comparative biology and taxonomic classification.</title>
        <authorList>
            <person name="Goeker M."/>
        </authorList>
    </citation>
    <scope>NUCLEOTIDE SEQUENCE [LARGE SCALE GENOMIC DNA]</scope>
    <source>
        <strain evidence="7 8">DSM 25879</strain>
    </source>
</reference>
<keyword evidence="3" id="KW-0227">DNA damage</keyword>
<keyword evidence="5" id="KW-0234">DNA repair</keyword>
<dbReference type="GO" id="GO:0004519">
    <property type="term" value="F:endonuclease activity"/>
    <property type="evidence" value="ECO:0007669"/>
    <property type="project" value="UniProtKB-KW"/>
</dbReference>
<evidence type="ECO:0000256" key="3">
    <source>
        <dbReference type="ARBA" id="ARBA00022763"/>
    </source>
</evidence>
<dbReference type="EC" id="3.1.-.-" evidence="7"/>
<keyword evidence="2 7" id="KW-0255">Endonuclease</keyword>
<dbReference type="Proteomes" id="UP000737402">
    <property type="component" value="Unassembled WGS sequence"/>
</dbReference>
<evidence type="ECO:0000256" key="4">
    <source>
        <dbReference type="ARBA" id="ARBA00022801"/>
    </source>
</evidence>
<evidence type="ECO:0000256" key="5">
    <source>
        <dbReference type="ARBA" id="ARBA00023204"/>
    </source>
</evidence>
<dbReference type="EMBL" id="JAFBED010000003">
    <property type="protein sequence ID" value="MBM7620044.1"/>
    <property type="molecule type" value="Genomic_DNA"/>
</dbReference>
<evidence type="ECO:0000256" key="1">
    <source>
        <dbReference type="ARBA" id="ARBA00022722"/>
    </source>
</evidence>
<dbReference type="Pfam" id="PF03852">
    <property type="entry name" value="Vsr"/>
    <property type="match status" value="1"/>
</dbReference>
<organism evidence="7 8">
    <name type="scientific">Sutcliffiella tianshenii</name>
    <dbReference type="NCBI Taxonomy" id="1463404"/>
    <lineage>
        <taxon>Bacteria</taxon>
        <taxon>Bacillati</taxon>
        <taxon>Bacillota</taxon>
        <taxon>Bacilli</taxon>
        <taxon>Bacillales</taxon>
        <taxon>Bacillaceae</taxon>
        <taxon>Sutcliffiella</taxon>
    </lineage>
</organism>
<protein>
    <submittedName>
        <fullName evidence="7">DNA mismatch endonuclease (Patch repair protein)</fullName>
        <ecNumber evidence="7">3.1.-.-</ecNumber>
    </submittedName>
</protein>
<evidence type="ECO:0000313" key="7">
    <source>
        <dbReference type="EMBL" id="MBM7620044.1"/>
    </source>
</evidence>
<keyword evidence="1" id="KW-0540">Nuclease</keyword>
<keyword evidence="8" id="KW-1185">Reference proteome</keyword>
<dbReference type="InterPro" id="IPR004603">
    <property type="entry name" value="DNA_mismatch_endonuc_vsr"/>
</dbReference>
<dbReference type="Gene3D" id="3.40.960.10">
    <property type="entry name" value="VSR Endonuclease"/>
    <property type="match status" value="1"/>
</dbReference>
<dbReference type="InterPro" id="IPR011335">
    <property type="entry name" value="Restrct_endonuc-II-like"/>
</dbReference>
<dbReference type="GO" id="GO:0016787">
    <property type="term" value="F:hydrolase activity"/>
    <property type="evidence" value="ECO:0007669"/>
    <property type="project" value="UniProtKB-KW"/>
</dbReference>